<dbReference type="EMBL" id="CP055263">
    <property type="protein sequence ID" value="QNF29944.1"/>
    <property type="molecule type" value="Genomic_DNA"/>
</dbReference>
<dbReference type="Proteomes" id="UP000515490">
    <property type="component" value="Chromosome"/>
</dbReference>
<evidence type="ECO:0000313" key="2">
    <source>
        <dbReference type="Proteomes" id="UP000515490"/>
    </source>
</evidence>
<evidence type="ECO:0000313" key="1">
    <source>
        <dbReference type="EMBL" id="QNF29944.1"/>
    </source>
</evidence>
<sequence>MDKKNKLLLVIEYKREELHLIVDKFGIISNEALKCSKELDILINKYQKLNK</sequence>
<name>A0ABX6S7F8_9BACI</name>
<dbReference type="RefSeq" id="WP_157094412.1">
    <property type="nucleotide sequence ID" value="NZ_CP055263.1"/>
</dbReference>
<dbReference type="SUPFAM" id="SSF140500">
    <property type="entry name" value="BAS1536-like"/>
    <property type="match status" value="1"/>
</dbReference>
<dbReference type="Gene3D" id="4.10.280.10">
    <property type="entry name" value="Helix-loop-helix DNA-binding domain"/>
    <property type="match status" value="1"/>
</dbReference>
<keyword evidence="2" id="KW-1185">Reference proteome</keyword>
<dbReference type="InterPro" id="IPR037208">
    <property type="entry name" value="Spo0E-like_sf"/>
</dbReference>
<organism evidence="1 2">
    <name type="scientific">Metabacillus elymi</name>
    <dbReference type="NCBI Taxonomy" id="2745198"/>
    <lineage>
        <taxon>Bacteria</taxon>
        <taxon>Bacillati</taxon>
        <taxon>Bacillota</taxon>
        <taxon>Bacilli</taxon>
        <taxon>Bacillales</taxon>
        <taxon>Bacillaceae</taxon>
        <taxon>Metabacillus</taxon>
    </lineage>
</organism>
<reference evidence="1 2" key="1">
    <citation type="submission" date="2020-06" db="EMBL/GenBank/DDBJ databases">
        <title>Metabacillus dokdonensis sp. nov., isolated from the rhizosphere of Elymus tsukushiensis, a plant native to the Dokdo Islands, Republic of Korea.</title>
        <authorList>
            <person name="Lee S.Y."/>
            <person name="Hwang Y.J."/>
            <person name="Son J.S."/>
            <person name="Ghim S.Y."/>
        </authorList>
    </citation>
    <scope>NUCLEOTIDE SEQUENCE [LARGE SCALE GENOMIC DNA]</scope>
    <source>
        <strain evidence="1 2">KUDC1714</strain>
    </source>
</reference>
<protein>
    <submittedName>
        <fullName evidence="1">Aspartyl-phosphate phosphatase Spo0E family protein</fullName>
    </submittedName>
</protein>
<dbReference type="InterPro" id="IPR018540">
    <property type="entry name" value="Spo0E-like"/>
</dbReference>
<dbReference type="Pfam" id="PF09388">
    <property type="entry name" value="SpoOE-like"/>
    <property type="match status" value="1"/>
</dbReference>
<accession>A0ABX6S7F8</accession>
<dbReference type="InterPro" id="IPR036638">
    <property type="entry name" value="HLH_DNA-bd_sf"/>
</dbReference>
<gene>
    <name evidence="1" type="ORF">HUW50_22115</name>
</gene>
<proteinExistence type="predicted"/>